<dbReference type="RefSeq" id="WP_323575408.1">
    <property type="nucleotide sequence ID" value="NZ_JAYGJQ010000001.1"/>
</dbReference>
<dbReference type="InterPro" id="IPR036388">
    <property type="entry name" value="WH-like_DNA-bd_sf"/>
</dbReference>
<keyword evidence="1" id="KW-0175">Coiled coil</keyword>
<name>A0ABU5VRV3_9BACT</name>
<sequence>MTNLQENKIKIITFIILLCVSIFTLVDIIVDMKEGVPLNHLIHEAAIWLFSMAGAYYQFRIITWQKNEMDGYQEKIQELDYTNRKLKLEQEDFQKKISHLSSEFLVNIDEQFNKWSFSRGEKEIALLLIKGLAMKEIADIRGSNENTVRQQASQIYKKSSLGGRMELSAFFLDDLLALSKLPGK</sequence>
<dbReference type="SUPFAM" id="SSF46894">
    <property type="entry name" value="C-terminal effector domain of the bipartite response regulators"/>
    <property type="match status" value="1"/>
</dbReference>
<reference evidence="4 5" key="1">
    <citation type="submission" date="2023-11" db="EMBL/GenBank/DDBJ databases">
        <title>A Novel Polar Bacteriovorax (B. antarcticus) Isolated from the Biocrust in Antarctica.</title>
        <authorList>
            <person name="Mun W."/>
            <person name="Choi S.Y."/>
            <person name="Mitchell R.J."/>
        </authorList>
    </citation>
    <scope>NUCLEOTIDE SEQUENCE [LARGE SCALE GENOMIC DNA]</scope>
    <source>
        <strain evidence="4 5">PP10</strain>
    </source>
</reference>
<protein>
    <submittedName>
        <fullName evidence="4">LuxR C-terminal-related transcriptional regulator</fullName>
    </submittedName>
</protein>
<organism evidence="4 5">
    <name type="scientific">Bacteriovorax antarcticus</name>
    <dbReference type="NCBI Taxonomy" id="3088717"/>
    <lineage>
        <taxon>Bacteria</taxon>
        <taxon>Pseudomonadati</taxon>
        <taxon>Bdellovibrionota</taxon>
        <taxon>Bacteriovoracia</taxon>
        <taxon>Bacteriovoracales</taxon>
        <taxon>Bacteriovoracaceae</taxon>
        <taxon>Bacteriovorax</taxon>
    </lineage>
</organism>
<dbReference type="EMBL" id="JAYGJQ010000001">
    <property type="protein sequence ID" value="MEA9355777.1"/>
    <property type="molecule type" value="Genomic_DNA"/>
</dbReference>
<proteinExistence type="predicted"/>
<evidence type="ECO:0000313" key="4">
    <source>
        <dbReference type="EMBL" id="MEA9355777.1"/>
    </source>
</evidence>
<feature type="coiled-coil region" evidence="1">
    <location>
        <begin position="69"/>
        <end position="103"/>
    </location>
</feature>
<gene>
    <name evidence="4" type="ORF">SHI21_06180</name>
</gene>
<comment type="caution">
    <text evidence="4">The sequence shown here is derived from an EMBL/GenBank/DDBJ whole genome shotgun (WGS) entry which is preliminary data.</text>
</comment>
<dbReference type="InterPro" id="IPR016032">
    <property type="entry name" value="Sig_transdc_resp-reg_C-effctor"/>
</dbReference>
<dbReference type="Proteomes" id="UP001302274">
    <property type="component" value="Unassembled WGS sequence"/>
</dbReference>
<dbReference type="SMART" id="SM00421">
    <property type="entry name" value="HTH_LUXR"/>
    <property type="match status" value="1"/>
</dbReference>
<evidence type="ECO:0000313" key="5">
    <source>
        <dbReference type="Proteomes" id="UP001302274"/>
    </source>
</evidence>
<feature type="domain" description="HTH luxR-type" evidence="3">
    <location>
        <begin position="114"/>
        <end position="171"/>
    </location>
</feature>
<feature type="transmembrane region" description="Helical" evidence="2">
    <location>
        <begin position="12"/>
        <end position="30"/>
    </location>
</feature>
<feature type="transmembrane region" description="Helical" evidence="2">
    <location>
        <begin position="42"/>
        <end position="59"/>
    </location>
</feature>
<evidence type="ECO:0000256" key="1">
    <source>
        <dbReference type="SAM" id="Coils"/>
    </source>
</evidence>
<evidence type="ECO:0000256" key="2">
    <source>
        <dbReference type="SAM" id="Phobius"/>
    </source>
</evidence>
<keyword evidence="2" id="KW-0812">Transmembrane</keyword>
<accession>A0ABU5VRV3</accession>
<dbReference type="InterPro" id="IPR000792">
    <property type="entry name" value="Tscrpt_reg_LuxR_C"/>
</dbReference>
<keyword evidence="5" id="KW-1185">Reference proteome</keyword>
<evidence type="ECO:0000259" key="3">
    <source>
        <dbReference type="SMART" id="SM00421"/>
    </source>
</evidence>
<keyword evidence="2" id="KW-0472">Membrane</keyword>
<keyword evidence="2" id="KW-1133">Transmembrane helix</keyword>
<dbReference type="Gene3D" id="1.10.10.10">
    <property type="entry name" value="Winged helix-like DNA-binding domain superfamily/Winged helix DNA-binding domain"/>
    <property type="match status" value="1"/>
</dbReference>